<keyword evidence="2" id="KW-1185">Reference proteome</keyword>
<evidence type="ECO:0000313" key="1">
    <source>
        <dbReference type="EMBL" id="QCE03405.1"/>
    </source>
</evidence>
<gene>
    <name evidence="1" type="ORF">DEO72_LG8g1429</name>
</gene>
<proteinExistence type="predicted"/>
<evidence type="ECO:0000313" key="2">
    <source>
        <dbReference type="Proteomes" id="UP000501690"/>
    </source>
</evidence>
<dbReference type="AlphaFoldDB" id="A0A4D6MU34"/>
<protein>
    <submittedName>
        <fullName evidence="1">Uncharacterized protein</fullName>
    </submittedName>
</protein>
<name>A0A4D6MU34_VIGUN</name>
<accession>A0A4D6MU34</accession>
<sequence>MMETDGWDLNKDAGDLGRRQRMLVGNGRPMLVSERSSSVTEVLEASPAQVTPYHLQGVASLGFQEERVESGSSRESLSWYR</sequence>
<dbReference type="Proteomes" id="UP000501690">
    <property type="component" value="Linkage Group LG8"/>
</dbReference>
<reference evidence="1 2" key="1">
    <citation type="submission" date="2019-04" db="EMBL/GenBank/DDBJ databases">
        <title>An improved genome assembly and genetic linkage map for asparagus bean, Vigna unguiculata ssp. sesquipedialis.</title>
        <authorList>
            <person name="Xia Q."/>
            <person name="Zhang R."/>
            <person name="Dong Y."/>
        </authorList>
    </citation>
    <scope>NUCLEOTIDE SEQUENCE [LARGE SCALE GENOMIC DNA]</scope>
    <source>
        <tissue evidence="1">Leaf</tissue>
    </source>
</reference>
<dbReference type="EMBL" id="CP039352">
    <property type="protein sequence ID" value="QCE03405.1"/>
    <property type="molecule type" value="Genomic_DNA"/>
</dbReference>
<organism evidence="1 2">
    <name type="scientific">Vigna unguiculata</name>
    <name type="common">Cowpea</name>
    <dbReference type="NCBI Taxonomy" id="3917"/>
    <lineage>
        <taxon>Eukaryota</taxon>
        <taxon>Viridiplantae</taxon>
        <taxon>Streptophyta</taxon>
        <taxon>Embryophyta</taxon>
        <taxon>Tracheophyta</taxon>
        <taxon>Spermatophyta</taxon>
        <taxon>Magnoliopsida</taxon>
        <taxon>eudicotyledons</taxon>
        <taxon>Gunneridae</taxon>
        <taxon>Pentapetalae</taxon>
        <taxon>rosids</taxon>
        <taxon>fabids</taxon>
        <taxon>Fabales</taxon>
        <taxon>Fabaceae</taxon>
        <taxon>Papilionoideae</taxon>
        <taxon>50 kb inversion clade</taxon>
        <taxon>NPAAA clade</taxon>
        <taxon>indigoferoid/millettioid clade</taxon>
        <taxon>Phaseoleae</taxon>
        <taxon>Vigna</taxon>
    </lineage>
</organism>